<reference evidence="2" key="1">
    <citation type="journal article" date="2021" name="PeerJ">
        <title>Extensive microbial diversity within the chicken gut microbiome revealed by metagenomics and culture.</title>
        <authorList>
            <person name="Gilroy R."/>
            <person name="Ravi A."/>
            <person name="Getino M."/>
            <person name="Pursley I."/>
            <person name="Horton D.L."/>
            <person name="Alikhan N.F."/>
            <person name="Baker D."/>
            <person name="Gharbi K."/>
            <person name="Hall N."/>
            <person name="Watson M."/>
            <person name="Adriaenssens E.M."/>
            <person name="Foster-Nyarko E."/>
            <person name="Jarju S."/>
            <person name="Secka A."/>
            <person name="Antonio M."/>
            <person name="Oren A."/>
            <person name="Chaudhuri R.R."/>
            <person name="La Ragione R."/>
            <person name="Hildebrand F."/>
            <person name="Pallen M.J."/>
        </authorList>
    </citation>
    <scope>NUCLEOTIDE SEQUENCE</scope>
    <source>
        <strain evidence="2">ChiBcec1-1093</strain>
    </source>
</reference>
<keyword evidence="1" id="KW-0732">Signal</keyword>
<organism evidence="2 3">
    <name type="scientific">Candidatus Lachnoclostridium stercorigallinarum</name>
    <dbReference type="NCBI Taxonomy" id="2838634"/>
    <lineage>
        <taxon>Bacteria</taxon>
        <taxon>Bacillati</taxon>
        <taxon>Bacillota</taxon>
        <taxon>Clostridia</taxon>
        <taxon>Lachnospirales</taxon>
        <taxon>Lachnospiraceae</taxon>
    </lineage>
</organism>
<evidence type="ECO:0000313" key="3">
    <source>
        <dbReference type="Proteomes" id="UP000824101"/>
    </source>
</evidence>
<protein>
    <submittedName>
        <fullName evidence="2">Uncharacterized protein</fullName>
    </submittedName>
</protein>
<dbReference type="Proteomes" id="UP000824101">
    <property type="component" value="Unassembled WGS sequence"/>
</dbReference>
<name>A0A9D2GK38_9FIRM</name>
<dbReference type="EMBL" id="DXBC01000166">
    <property type="protein sequence ID" value="HIZ80191.1"/>
    <property type="molecule type" value="Genomic_DNA"/>
</dbReference>
<dbReference type="InterPro" id="IPR008979">
    <property type="entry name" value="Galactose-bd-like_sf"/>
</dbReference>
<gene>
    <name evidence="2" type="ORF">IAA17_10435</name>
</gene>
<dbReference type="Gene3D" id="2.60.120.260">
    <property type="entry name" value="Galactose-binding domain-like"/>
    <property type="match status" value="2"/>
</dbReference>
<dbReference type="SUPFAM" id="SSF49785">
    <property type="entry name" value="Galactose-binding domain-like"/>
    <property type="match status" value="2"/>
</dbReference>
<comment type="caution">
    <text evidence="2">The sequence shown here is derived from an EMBL/GenBank/DDBJ whole genome shotgun (WGS) entry which is preliminary data.</text>
</comment>
<evidence type="ECO:0000313" key="2">
    <source>
        <dbReference type="EMBL" id="HIZ80191.1"/>
    </source>
</evidence>
<sequence length="397" mass="42659">MKMLKKAAGMILTSAVMLGMAATAFGAGNMPTAVDGTKGVKTSENFENLFDGSVGTKWCVAKTDPYVIFSLPSQQSVTGYTLVTANDSLQWKGRNPKSWTLYGCNSAAVPGVDDSGWTVIDSVTEDETMKNQNSTAYEFALDQPAPAYQYYKFQVEEKGLTMQLSELILEYGGSSQAVQQMVDGANGINNGEGPDRMLDGKASTKWCTINSEPWIIVEMTTPVSAKGYYMVTGNDSSRYKGRNPKSWTLYGCNADTAPDENYGGWEVVHQVTDDTAMEDRNAASYYFALGQASPAYRYYMLQIEEKQSSMMQLSEFAIDYEGLTFGYTGLNGTTSTESSESSGGVSGPLMCGSCAGRGSNHCFVCQGSGISGGEQCDNCGGTGEVRCTACNGTGWIQ</sequence>
<proteinExistence type="predicted"/>
<evidence type="ECO:0000256" key="1">
    <source>
        <dbReference type="SAM" id="SignalP"/>
    </source>
</evidence>
<feature type="signal peptide" evidence="1">
    <location>
        <begin position="1"/>
        <end position="26"/>
    </location>
</feature>
<feature type="chain" id="PRO_5038701897" evidence="1">
    <location>
        <begin position="27"/>
        <end position="397"/>
    </location>
</feature>
<accession>A0A9D2GK38</accession>
<dbReference type="AlphaFoldDB" id="A0A9D2GK38"/>
<reference evidence="2" key="2">
    <citation type="submission" date="2021-04" db="EMBL/GenBank/DDBJ databases">
        <authorList>
            <person name="Gilroy R."/>
        </authorList>
    </citation>
    <scope>NUCLEOTIDE SEQUENCE</scope>
    <source>
        <strain evidence="2">ChiBcec1-1093</strain>
    </source>
</reference>